<proteinExistence type="predicted"/>
<evidence type="ECO:0000313" key="1">
    <source>
        <dbReference type="EMBL" id="KAF3555186.1"/>
    </source>
</evidence>
<reference evidence="1" key="1">
    <citation type="submission" date="2019-12" db="EMBL/GenBank/DDBJ databases">
        <title>Genome sequencing and annotation of Brassica cretica.</title>
        <authorList>
            <person name="Studholme D.J."/>
            <person name="Sarris P."/>
        </authorList>
    </citation>
    <scope>NUCLEOTIDE SEQUENCE</scope>
    <source>
        <strain evidence="1">PFS-109/04</strain>
        <tissue evidence="1">Leaf</tissue>
    </source>
</reference>
<accession>A0A8S9QQ43</accession>
<gene>
    <name evidence="1" type="ORF">F2Q69_00010774</name>
</gene>
<sequence>MVKEGKSGFSERRTFLSQRRSLRLPRRRMVPRWTGRQLLNPKSENTKDELVVSRQWVGSALWWGFDLLLSAAPWRVSGRPGELADCFSRNDDGVSPWAVFSFQARRFLLIDSYLDRAESTPGPLAFSGAHIQQSPSFTSSKTLQPSLANLGFGY</sequence>
<dbReference type="AlphaFoldDB" id="A0A8S9QQ43"/>
<dbReference type="EMBL" id="QGKX02000996">
    <property type="protein sequence ID" value="KAF3555186.1"/>
    <property type="molecule type" value="Genomic_DNA"/>
</dbReference>
<evidence type="ECO:0000313" key="2">
    <source>
        <dbReference type="Proteomes" id="UP000712600"/>
    </source>
</evidence>
<comment type="caution">
    <text evidence="1">The sequence shown here is derived from an EMBL/GenBank/DDBJ whole genome shotgun (WGS) entry which is preliminary data.</text>
</comment>
<dbReference type="Proteomes" id="UP000712600">
    <property type="component" value="Unassembled WGS sequence"/>
</dbReference>
<protein>
    <submittedName>
        <fullName evidence="1">Uncharacterized protein</fullName>
    </submittedName>
</protein>
<organism evidence="1 2">
    <name type="scientific">Brassica cretica</name>
    <name type="common">Mustard</name>
    <dbReference type="NCBI Taxonomy" id="69181"/>
    <lineage>
        <taxon>Eukaryota</taxon>
        <taxon>Viridiplantae</taxon>
        <taxon>Streptophyta</taxon>
        <taxon>Embryophyta</taxon>
        <taxon>Tracheophyta</taxon>
        <taxon>Spermatophyta</taxon>
        <taxon>Magnoliopsida</taxon>
        <taxon>eudicotyledons</taxon>
        <taxon>Gunneridae</taxon>
        <taxon>Pentapetalae</taxon>
        <taxon>rosids</taxon>
        <taxon>malvids</taxon>
        <taxon>Brassicales</taxon>
        <taxon>Brassicaceae</taxon>
        <taxon>Brassiceae</taxon>
        <taxon>Brassica</taxon>
    </lineage>
</organism>
<name>A0A8S9QQ43_BRACR</name>